<dbReference type="EMBL" id="CP002873">
    <property type="protein sequence ID" value="AGA66299.1"/>
    <property type="molecule type" value="Genomic_DNA"/>
</dbReference>
<dbReference type="PANTHER" id="PTHR37423">
    <property type="entry name" value="SOLUBLE LYTIC MUREIN TRANSGLYCOSYLASE-RELATED"/>
    <property type="match status" value="1"/>
</dbReference>
<organism evidence="3 4">
    <name type="scientific">Brachyspira pilosicoli P43/6/78</name>
    <dbReference type="NCBI Taxonomy" id="1042417"/>
    <lineage>
        <taxon>Bacteria</taxon>
        <taxon>Pseudomonadati</taxon>
        <taxon>Spirochaetota</taxon>
        <taxon>Spirochaetia</taxon>
        <taxon>Brachyspirales</taxon>
        <taxon>Brachyspiraceae</taxon>
        <taxon>Brachyspira</taxon>
    </lineage>
</organism>
<feature type="domain" description="Transglycosylase SLT" evidence="2">
    <location>
        <begin position="57"/>
        <end position="157"/>
    </location>
</feature>
<proteinExistence type="inferred from homology"/>
<name>A0A3B6VVF9_BRAPL</name>
<protein>
    <submittedName>
        <fullName evidence="3">Lytic murein transglycosylase lmt23D</fullName>
    </submittedName>
</protein>
<accession>A0A3B6VVF9</accession>
<dbReference type="Pfam" id="PF01464">
    <property type="entry name" value="SLT"/>
    <property type="match status" value="1"/>
</dbReference>
<dbReference type="InterPro" id="IPR008258">
    <property type="entry name" value="Transglycosylase_SLT_dom_1"/>
</dbReference>
<dbReference type="SUPFAM" id="SSF53955">
    <property type="entry name" value="Lysozyme-like"/>
    <property type="match status" value="1"/>
</dbReference>
<dbReference type="Gene3D" id="1.10.530.10">
    <property type="match status" value="1"/>
</dbReference>
<comment type="similarity">
    <text evidence="1">Belongs to the transglycosylase Slt family.</text>
</comment>
<sequence length="185" mass="21750">MKRIVIIFSIILCAANLETHSFNINNYSFVTNNWVNLIQDISNHYNQDFWFIKDIFDISQSYDIDPLLMVALIKIESDFIPTALSKKNAYGYCQITPIANEDVDPTLNRYNHRENIILGTRFIAKLLDRFNGNIIQTLRYYNAGSNYDETRLSYSEDIKEEYDMLTSLYVNKKDVYGDIYKKESF</sequence>
<dbReference type="KEGG" id="bpip:BPP43_05215"/>
<gene>
    <name evidence="3" type="ORF">BPP43_05215</name>
</gene>
<dbReference type="AlphaFoldDB" id="A0A3B6VVF9"/>
<evidence type="ECO:0000313" key="3">
    <source>
        <dbReference type="EMBL" id="AGA66299.1"/>
    </source>
</evidence>
<evidence type="ECO:0000256" key="1">
    <source>
        <dbReference type="ARBA" id="ARBA00007734"/>
    </source>
</evidence>
<dbReference type="Proteomes" id="UP000010793">
    <property type="component" value="Chromosome"/>
</dbReference>
<reference evidence="3 4" key="1">
    <citation type="journal article" date="2013" name="Genome Announc.">
        <title>Complete Genome Sequence of the Porcine Strain Brachyspira pilosicoli P43/6/78(T.).</title>
        <authorList>
            <person name="Lin C."/>
            <person name="den Bakker H.C."/>
            <person name="Suzuki H."/>
            <person name="Lefebure T."/>
            <person name="Ponnala L."/>
            <person name="Sun Q."/>
            <person name="Stanhope M.J."/>
            <person name="Wiedmann M."/>
            <person name="Duhamel G.E."/>
        </authorList>
    </citation>
    <scope>NUCLEOTIDE SEQUENCE [LARGE SCALE GENOMIC DNA]</scope>
    <source>
        <strain evidence="3 4">P43/6/78</strain>
    </source>
</reference>
<dbReference type="GeneID" id="56440545"/>
<dbReference type="InterPro" id="IPR023346">
    <property type="entry name" value="Lysozyme-like_dom_sf"/>
</dbReference>
<dbReference type="PANTHER" id="PTHR37423:SF2">
    <property type="entry name" value="MEMBRANE-BOUND LYTIC MUREIN TRANSGLYCOSYLASE C"/>
    <property type="match status" value="1"/>
</dbReference>
<keyword evidence="4" id="KW-1185">Reference proteome</keyword>
<evidence type="ECO:0000259" key="2">
    <source>
        <dbReference type="Pfam" id="PF01464"/>
    </source>
</evidence>
<evidence type="ECO:0000313" key="4">
    <source>
        <dbReference type="Proteomes" id="UP000010793"/>
    </source>
</evidence>
<dbReference type="RefSeq" id="WP_014932741.1">
    <property type="nucleotide sequence ID" value="NC_019908.1"/>
</dbReference>